<keyword evidence="3" id="KW-1185">Reference proteome</keyword>
<keyword evidence="1" id="KW-1133">Transmembrane helix</keyword>
<feature type="transmembrane region" description="Helical" evidence="1">
    <location>
        <begin position="219"/>
        <end position="241"/>
    </location>
</feature>
<keyword evidence="1" id="KW-0472">Membrane</keyword>
<dbReference type="PANTHER" id="PTHR42867:SF1">
    <property type="entry name" value="MEMBRANE PROTEIN-RELATED"/>
    <property type="match status" value="1"/>
</dbReference>
<evidence type="ECO:0000313" key="2">
    <source>
        <dbReference type="EMBL" id="MFM9414227.1"/>
    </source>
</evidence>
<feature type="transmembrane region" description="Helical" evidence="1">
    <location>
        <begin position="100"/>
        <end position="122"/>
    </location>
</feature>
<feature type="transmembrane region" description="Helical" evidence="1">
    <location>
        <begin position="195"/>
        <end position="213"/>
    </location>
</feature>
<dbReference type="RefSeq" id="WP_408977841.1">
    <property type="nucleotide sequence ID" value="NZ_JBJUVG010000011.1"/>
</dbReference>
<dbReference type="EMBL" id="JBJUVG010000011">
    <property type="protein sequence ID" value="MFM9414227.1"/>
    <property type="molecule type" value="Genomic_DNA"/>
</dbReference>
<evidence type="ECO:0000256" key="1">
    <source>
        <dbReference type="SAM" id="Phobius"/>
    </source>
</evidence>
<dbReference type="Proteomes" id="UP001631949">
    <property type="component" value="Unassembled WGS sequence"/>
</dbReference>
<organism evidence="2 3">
    <name type="scientific">Peptococcus simiae</name>
    <dbReference type="NCBI Taxonomy" id="1643805"/>
    <lineage>
        <taxon>Bacteria</taxon>
        <taxon>Bacillati</taxon>
        <taxon>Bacillota</taxon>
        <taxon>Clostridia</taxon>
        <taxon>Eubacteriales</taxon>
        <taxon>Peptococcaceae</taxon>
        <taxon>Peptococcus</taxon>
    </lineage>
</organism>
<dbReference type="Pfam" id="PF07136">
    <property type="entry name" value="DUF1385"/>
    <property type="match status" value="1"/>
</dbReference>
<protein>
    <submittedName>
        <fullName evidence="2">DUF1385 domain-containing protein</fullName>
    </submittedName>
</protein>
<dbReference type="PANTHER" id="PTHR42867">
    <property type="entry name" value="MEMBRANE PROTEIN-RELATED"/>
    <property type="match status" value="1"/>
</dbReference>
<keyword evidence="1" id="KW-0812">Transmembrane</keyword>
<comment type="caution">
    <text evidence="2">The sequence shown here is derived from an EMBL/GenBank/DDBJ whole genome shotgun (WGS) entry which is preliminary data.</text>
</comment>
<sequence>MHKSYGGQALIEGVMMRGKHHQAMAVRLDDGRIESLVTPFTPWGEAHPILRLPFIRGSVNMVESLVVGMKALSWSTNVNLSGGMDAEEEAVKPWQMALTVLMSLLLSIGIFFLLPVLLAHAAGPWISGVLAQNLLEGVLRVGIFLLYICLIAQMPDIHRVFQYHGAEHKSIHCYEKGAPLAPASARRFSRLHPRCGTSFLFIVMVVSIFVFSFTGVDNILLRLFSRVLLLPVIAGVSYEILKWTGRHMDRPIVRLIAWPGMQIQRMTTAEPDEDMLEVALVALEKVRLAEKDQEPVPFTQMTYLAAQH</sequence>
<dbReference type="InterPro" id="IPR010787">
    <property type="entry name" value="DUF1385"/>
</dbReference>
<proteinExistence type="predicted"/>
<feature type="transmembrane region" description="Helical" evidence="1">
    <location>
        <begin position="134"/>
        <end position="152"/>
    </location>
</feature>
<name>A0ABW9H116_9FIRM</name>
<reference evidence="2 3" key="1">
    <citation type="journal article" date="2016" name="Int. J. Syst. Evol. Microbiol.">
        <title>Peptococcus simiae sp. nov., isolated from rhesus macaque faeces and emended description of the genus Peptococcus.</title>
        <authorList>
            <person name="Shkoporov A.N."/>
            <person name="Efimov B.A."/>
            <person name="Kondova I."/>
            <person name="Ouwerling B."/>
            <person name="Chaplin A.V."/>
            <person name="Shcherbakova V.A."/>
            <person name="Langermans J.A.M."/>
        </authorList>
    </citation>
    <scope>NUCLEOTIDE SEQUENCE [LARGE SCALE GENOMIC DNA]</scope>
    <source>
        <strain evidence="2 3">M108</strain>
    </source>
</reference>
<evidence type="ECO:0000313" key="3">
    <source>
        <dbReference type="Proteomes" id="UP001631949"/>
    </source>
</evidence>
<accession>A0ABW9H116</accession>
<gene>
    <name evidence="2" type="ORF">ACKQTC_07580</name>
</gene>